<name>A0A1Y6IVE3_9VIBR</name>
<gene>
    <name evidence="2" type="ORF">SBX37_17680</name>
    <name evidence="3" type="ORF">VIM7927_02258</name>
</gene>
<feature type="region of interest" description="Disordered" evidence="1">
    <location>
        <begin position="366"/>
        <end position="471"/>
    </location>
</feature>
<feature type="region of interest" description="Disordered" evidence="1">
    <location>
        <begin position="1"/>
        <end position="20"/>
    </location>
</feature>
<proteinExistence type="predicted"/>
<evidence type="ECO:0000313" key="4">
    <source>
        <dbReference type="Proteomes" id="UP000196125"/>
    </source>
</evidence>
<keyword evidence="5" id="KW-1185">Reference proteome</keyword>
<reference evidence="3 4" key="1">
    <citation type="submission" date="2017-05" db="EMBL/GenBank/DDBJ databases">
        <authorList>
            <person name="Song R."/>
            <person name="Chenine A.L."/>
            <person name="Ruprecht R.M."/>
        </authorList>
    </citation>
    <scope>NUCLEOTIDE SEQUENCE [LARGE SCALE GENOMIC DNA]</scope>
    <source>
        <strain evidence="3 4">CECT 7927</strain>
    </source>
</reference>
<feature type="region of interest" description="Disordered" evidence="1">
    <location>
        <begin position="272"/>
        <end position="295"/>
    </location>
</feature>
<evidence type="ECO:0000313" key="2">
    <source>
        <dbReference type="EMBL" id="MDW6004690.1"/>
    </source>
</evidence>
<sequence>MQRIGSHSIHHHMFSNSTGTSKLNEVRMSLGRYAESHFHASQSLLNKFMNGGSSGHFWNTFKPGGAGGGLEAAHHQTMQNLDHIIHQSMNNISKLVQQFSEKAQHLSSPDHQVLTPRPQISSPALHAAKPQNQPPAGYPGTESGPRIFTPRPKISFANSQETAKPQNQPPAGYPGTESGPRIFTPRPKVSFSNPQETAKPQNQPPAGYPGTESGPRIFTPRPKISFTNPQETAKPQNQPPAGYPGTDSEPRIFTPRPQVSFTSPHFAEVKPQPQLHATPPEPEAFHQPTPQMGMPGPEAFHQPPPQMGMPGPEAFHQPPPQMGMPGPEAFHQPPPQMGMPGPEAFHQPPPQMGMPGPEAFHQPLPQMGMPGPEAFHQPPPQMGMPEPAPFYQSMPQAEAPGPQQTPQVNVPGTADASDESALQLYVPQSTPEPESASAPNNQPGAAPTGNEGTQQASATPDMAGASATPEAHSPAVASVLDGLKSFTGQKEYVLGGQLQMRPAENKENLKRELIAHLVDQMENSVKNHGGTPQDLQKAMFFQTGGYEGSPLFGAIEQNGNLQHLASENEALGLSKNDVKQVIRAAHFSFSSRMNIPRNPEANS</sequence>
<reference evidence="2 5" key="2">
    <citation type="submission" date="2023-11" db="EMBL/GenBank/DDBJ databases">
        <title>Plant-associative lifestyle of Vibrio porteresiae and its evolutionary dynamics.</title>
        <authorList>
            <person name="Rameshkumar N."/>
            <person name="Kirti K."/>
        </authorList>
    </citation>
    <scope>NUCLEOTIDE SEQUENCE [LARGE SCALE GENOMIC DNA]</scope>
    <source>
        <strain evidence="2 5">MSSRF38</strain>
    </source>
</reference>
<evidence type="ECO:0000313" key="5">
    <source>
        <dbReference type="Proteomes" id="UP001283366"/>
    </source>
</evidence>
<evidence type="ECO:0000256" key="1">
    <source>
        <dbReference type="SAM" id="MobiDB-lite"/>
    </source>
</evidence>
<feature type="compositionally biased region" description="Polar residues" evidence="1">
    <location>
        <begin position="156"/>
        <end position="166"/>
    </location>
</feature>
<feature type="compositionally biased region" description="Polar residues" evidence="1">
    <location>
        <begin position="225"/>
        <end position="236"/>
    </location>
</feature>
<dbReference type="AlphaFoldDB" id="A0A1Y6IVE3"/>
<feature type="compositionally biased region" description="Pro residues" evidence="1">
    <location>
        <begin position="377"/>
        <end position="388"/>
    </location>
</feature>
<dbReference type="Proteomes" id="UP001283366">
    <property type="component" value="Unassembled WGS sequence"/>
</dbReference>
<dbReference type="Proteomes" id="UP000196125">
    <property type="component" value="Unassembled WGS sequence"/>
</dbReference>
<dbReference type="RefSeq" id="WP_087481023.1">
    <property type="nucleotide sequence ID" value="NZ_AP024884.1"/>
</dbReference>
<feature type="region of interest" description="Disordered" evidence="1">
    <location>
        <begin position="124"/>
        <end position="252"/>
    </location>
</feature>
<dbReference type="EMBL" id="FXXI01000003">
    <property type="protein sequence ID" value="SMS00981.1"/>
    <property type="molecule type" value="Genomic_DNA"/>
</dbReference>
<evidence type="ECO:0000313" key="3">
    <source>
        <dbReference type="EMBL" id="SMS00981.1"/>
    </source>
</evidence>
<dbReference type="EMBL" id="JAWRCO010000002">
    <property type="protein sequence ID" value="MDW6004690.1"/>
    <property type="molecule type" value="Genomic_DNA"/>
</dbReference>
<organism evidence="3 4">
    <name type="scientific">Vibrio mangrovi</name>
    <dbReference type="NCBI Taxonomy" id="474394"/>
    <lineage>
        <taxon>Bacteria</taxon>
        <taxon>Pseudomonadati</taxon>
        <taxon>Pseudomonadota</taxon>
        <taxon>Gammaproteobacteria</taxon>
        <taxon>Vibrionales</taxon>
        <taxon>Vibrionaceae</taxon>
        <taxon>Vibrio</taxon>
    </lineage>
</organism>
<feature type="compositionally biased region" description="Polar residues" evidence="1">
    <location>
        <begin position="190"/>
        <end position="201"/>
    </location>
</feature>
<accession>A0A1Y6IVE3</accession>
<protein>
    <submittedName>
        <fullName evidence="3">Uncharacterized protein</fullName>
    </submittedName>
</protein>
<feature type="compositionally biased region" description="Polar residues" evidence="1">
    <location>
        <begin position="426"/>
        <end position="443"/>
    </location>
</feature>